<proteinExistence type="predicted"/>
<comment type="caution">
    <text evidence="1">The sequence shown here is derived from an EMBL/GenBank/DDBJ whole genome shotgun (WGS) entry which is preliminary data.</text>
</comment>
<accession>A0A4C1X9Y4</accession>
<name>A0A4C1X9Y4_EUMVA</name>
<sequence>MHSTLDFVAKDLDTEFIKFDDETTADSSSRVVSAVILDDTGIRHRADGRLTLEKDNRGSYIKDLHVVNITCSDRTESTPESDSLLAGAISICRFGETGSVYTGTLKRVSLNWRSSFARTTHGRTDALLCITVITEKRGGRDPR</sequence>
<evidence type="ECO:0000313" key="2">
    <source>
        <dbReference type="Proteomes" id="UP000299102"/>
    </source>
</evidence>
<protein>
    <submittedName>
        <fullName evidence="1">Uncharacterized protein</fullName>
    </submittedName>
</protein>
<evidence type="ECO:0000313" key="1">
    <source>
        <dbReference type="EMBL" id="GBP59169.1"/>
    </source>
</evidence>
<dbReference type="AlphaFoldDB" id="A0A4C1X9Y4"/>
<reference evidence="1 2" key="1">
    <citation type="journal article" date="2019" name="Commun. Biol.">
        <title>The bagworm genome reveals a unique fibroin gene that provides high tensile strength.</title>
        <authorList>
            <person name="Kono N."/>
            <person name="Nakamura H."/>
            <person name="Ohtoshi R."/>
            <person name="Tomita M."/>
            <person name="Numata K."/>
            <person name="Arakawa K."/>
        </authorList>
    </citation>
    <scope>NUCLEOTIDE SEQUENCE [LARGE SCALE GENOMIC DNA]</scope>
</reference>
<organism evidence="1 2">
    <name type="scientific">Eumeta variegata</name>
    <name type="common">Bagworm moth</name>
    <name type="synonym">Eumeta japonica</name>
    <dbReference type="NCBI Taxonomy" id="151549"/>
    <lineage>
        <taxon>Eukaryota</taxon>
        <taxon>Metazoa</taxon>
        <taxon>Ecdysozoa</taxon>
        <taxon>Arthropoda</taxon>
        <taxon>Hexapoda</taxon>
        <taxon>Insecta</taxon>
        <taxon>Pterygota</taxon>
        <taxon>Neoptera</taxon>
        <taxon>Endopterygota</taxon>
        <taxon>Lepidoptera</taxon>
        <taxon>Glossata</taxon>
        <taxon>Ditrysia</taxon>
        <taxon>Tineoidea</taxon>
        <taxon>Psychidae</taxon>
        <taxon>Oiketicinae</taxon>
        <taxon>Eumeta</taxon>
    </lineage>
</organism>
<dbReference type="EMBL" id="BGZK01000754">
    <property type="protein sequence ID" value="GBP59169.1"/>
    <property type="molecule type" value="Genomic_DNA"/>
</dbReference>
<gene>
    <name evidence="1" type="ORF">EVAR_53323_1</name>
</gene>
<keyword evidence="2" id="KW-1185">Reference proteome</keyword>
<dbReference type="Proteomes" id="UP000299102">
    <property type="component" value="Unassembled WGS sequence"/>
</dbReference>